<protein>
    <recommendedName>
        <fullName evidence="2">DUF7344 domain-containing protein</fullName>
    </recommendedName>
</protein>
<comment type="caution">
    <text evidence="3">The sequence shown here is derived from an EMBL/GenBank/DDBJ whole genome shotgun (WGS) entry which is preliminary data.</text>
</comment>
<evidence type="ECO:0000313" key="3">
    <source>
        <dbReference type="EMBL" id="MFC7319222.1"/>
    </source>
</evidence>
<dbReference type="AlphaFoldDB" id="A0ABD6AG50"/>
<keyword evidence="1" id="KW-0472">Membrane</keyword>
<sequence length="178" mass="19694">MSTNAVFDEPSLREGEVYEILQNDRRRRAIEQLRRRGPSVEVATLAEAIAAAETDESPAPRNVRQSVYNSLHQSHLPRLARCGVVEYDRERKVVTLTERATTVERYMGLDRNADVPWETAYLLCGLVGFGVVTGAYLGLPGLVAVPAVAWSGLFFALLVGVRLLQEADRRTGVVSARL</sequence>
<name>A0ABD6AG50_9EURY</name>
<evidence type="ECO:0000256" key="1">
    <source>
        <dbReference type="SAM" id="Phobius"/>
    </source>
</evidence>
<keyword evidence="1" id="KW-0812">Transmembrane</keyword>
<dbReference type="InterPro" id="IPR036388">
    <property type="entry name" value="WH-like_DNA-bd_sf"/>
</dbReference>
<proteinExistence type="predicted"/>
<feature type="transmembrane region" description="Helical" evidence="1">
    <location>
        <begin position="119"/>
        <end position="137"/>
    </location>
</feature>
<dbReference type="Proteomes" id="UP001596547">
    <property type="component" value="Unassembled WGS sequence"/>
</dbReference>
<evidence type="ECO:0000313" key="4">
    <source>
        <dbReference type="Proteomes" id="UP001596547"/>
    </source>
</evidence>
<gene>
    <name evidence="3" type="ORF">ACFQPE_20855</name>
</gene>
<keyword evidence="1" id="KW-1133">Transmembrane helix</keyword>
<dbReference type="InterPro" id="IPR055768">
    <property type="entry name" value="DUF7344"/>
</dbReference>
<feature type="transmembrane region" description="Helical" evidence="1">
    <location>
        <begin position="143"/>
        <end position="164"/>
    </location>
</feature>
<evidence type="ECO:0000259" key="2">
    <source>
        <dbReference type="Pfam" id="PF24035"/>
    </source>
</evidence>
<dbReference type="GeneID" id="79318045"/>
<feature type="domain" description="DUF7344" evidence="2">
    <location>
        <begin position="18"/>
        <end position="95"/>
    </location>
</feature>
<dbReference type="RefSeq" id="WP_276306809.1">
    <property type="nucleotide sequence ID" value="NZ_CP119994.1"/>
</dbReference>
<dbReference type="EMBL" id="JBHTBF010000004">
    <property type="protein sequence ID" value="MFC7319222.1"/>
    <property type="molecule type" value="Genomic_DNA"/>
</dbReference>
<accession>A0ABD6AG50</accession>
<organism evidence="3 4">
    <name type="scientific">Halomarina halobia</name>
    <dbReference type="NCBI Taxonomy" id="3033386"/>
    <lineage>
        <taxon>Archaea</taxon>
        <taxon>Methanobacteriati</taxon>
        <taxon>Methanobacteriota</taxon>
        <taxon>Stenosarchaea group</taxon>
        <taxon>Halobacteria</taxon>
        <taxon>Halobacteriales</taxon>
        <taxon>Natronomonadaceae</taxon>
        <taxon>Halomarina</taxon>
    </lineage>
</organism>
<keyword evidence="4" id="KW-1185">Reference proteome</keyword>
<reference evidence="3 4" key="1">
    <citation type="journal article" date="2019" name="Int. J. Syst. Evol. Microbiol.">
        <title>The Global Catalogue of Microorganisms (GCM) 10K type strain sequencing project: providing services to taxonomists for standard genome sequencing and annotation.</title>
        <authorList>
            <consortium name="The Broad Institute Genomics Platform"/>
            <consortium name="The Broad Institute Genome Sequencing Center for Infectious Disease"/>
            <person name="Wu L."/>
            <person name="Ma J."/>
        </authorList>
    </citation>
    <scope>NUCLEOTIDE SEQUENCE [LARGE SCALE GENOMIC DNA]</scope>
    <source>
        <strain evidence="3 4">PSR21</strain>
    </source>
</reference>
<dbReference type="Pfam" id="PF24035">
    <property type="entry name" value="DUF7344"/>
    <property type="match status" value="1"/>
</dbReference>
<dbReference type="Gene3D" id="1.10.10.10">
    <property type="entry name" value="Winged helix-like DNA-binding domain superfamily/Winged helix DNA-binding domain"/>
    <property type="match status" value="1"/>
</dbReference>